<feature type="transmembrane region" description="Helical" evidence="1">
    <location>
        <begin position="150"/>
        <end position="170"/>
    </location>
</feature>
<protein>
    <recommendedName>
        <fullName evidence="3">DUF1440 domain-containing protein</fullName>
    </recommendedName>
</protein>
<evidence type="ECO:0000313" key="2">
    <source>
        <dbReference type="EMBL" id="MBD2830542.1"/>
    </source>
</evidence>
<accession>A0A927BPH2</accession>
<feature type="transmembrane region" description="Helical" evidence="1">
    <location>
        <begin position="12"/>
        <end position="30"/>
    </location>
</feature>
<proteinExistence type="predicted"/>
<keyword evidence="1" id="KW-0472">Membrane</keyword>
<feature type="transmembrane region" description="Helical" evidence="1">
    <location>
        <begin position="117"/>
        <end position="138"/>
    </location>
</feature>
<keyword evidence="1" id="KW-1133">Transmembrane helix</keyword>
<dbReference type="AlphaFoldDB" id="A0A927BPH2"/>
<evidence type="ECO:0000256" key="1">
    <source>
        <dbReference type="SAM" id="Phobius"/>
    </source>
</evidence>
<keyword evidence="1" id="KW-0812">Transmembrane</keyword>
<reference evidence="2" key="1">
    <citation type="journal article" date="2020" name="PLoS ONE">
        <title>Isolation and characterization of Streptomyces bacteriophages and Streptomyces strains encoding biosynthetic arsenals: Streptomyces strains and phages for antibiotic discovery.</title>
        <authorList>
            <person name="Montano E.T."/>
            <person name="Nideffer J.F."/>
            <person name="Brumage L."/>
            <person name="Erb M."/>
            <person name="Derman A.I."/>
            <person name="Davis J.P."/>
            <person name="Estrada E."/>
            <person name="Fu S."/>
            <person name="Le D."/>
            <person name="Vuppala A."/>
            <person name="Tran C."/>
            <person name="Luterstein E."/>
            <person name="Lakkaraju S."/>
            <person name="Panchagnula S."/>
            <person name="Ren C."/>
            <person name="Doan J."/>
            <person name="Tran S."/>
            <person name="Soriano J."/>
            <person name="Fujita Y."/>
            <person name="Gutala P."/>
            <person name="Fujii Q."/>
            <person name="Lee M."/>
            <person name="Bui A."/>
            <person name="Villarreal C."/>
            <person name="Shing S.R."/>
            <person name="Kim S."/>
            <person name="Freeman D."/>
            <person name="Racha V."/>
            <person name="Ho A."/>
            <person name="Kumar P."/>
            <person name="Falah K."/>
            <person name="Dawson T."/>
            <person name="Enustun E."/>
            <person name="Prichard A."/>
            <person name="Gomez A."/>
            <person name="Khanna K."/>
            <person name="Trigg S."/>
            <person name="Fernandez L."/>
            <person name="Pogliano K."/>
            <person name="Pogliano J."/>
        </authorList>
    </citation>
    <scope>NUCLEOTIDE SEQUENCE</scope>
    <source>
        <strain evidence="2">QF2</strain>
    </source>
</reference>
<evidence type="ECO:0008006" key="3">
    <source>
        <dbReference type="Google" id="ProtNLM"/>
    </source>
</evidence>
<organism evidence="2">
    <name type="scientific">Streptomyces globisporus</name>
    <dbReference type="NCBI Taxonomy" id="1908"/>
    <lineage>
        <taxon>Bacteria</taxon>
        <taxon>Bacillati</taxon>
        <taxon>Actinomycetota</taxon>
        <taxon>Actinomycetes</taxon>
        <taxon>Kitasatosporales</taxon>
        <taxon>Streptomycetaceae</taxon>
        <taxon>Streptomyces</taxon>
    </lineage>
</organism>
<comment type="caution">
    <text evidence="2">The sequence shown here is derived from an EMBL/GenBank/DDBJ whole genome shotgun (WGS) entry which is preliminary data.</text>
</comment>
<dbReference type="EMBL" id="JACWUS010000026">
    <property type="protein sequence ID" value="MBD2830542.1"/>
    <property type="molecule type" value="Genomic_DNA"/>
</dbReference>
<gene>
    <name evidence="2" type="ORF">ID875_29320</name>
</gene>
<name>A0A927BPH2_STRGL</name>
<sequence length="178" mass="18638">MAGMTPLGAVARGMLAGAAGTLAMDALLYLRYRRGGGEERFAPWESAASVQDWKDAPAPAQVGRRVVEGLFQRELDPRWARTANNATHWATGVLAGAQYGLVVGSVARPRIGYGVPLGAGLWGTGYAVLPAAGLYRPITSYDRATLAKDLGAHLLYGLTTAAAFAALGPARCRARRAG</sequence>